<dbReference type="PROSITE" id="PS50888">
    <property type="entry name" value="BHLH"/>
    <property type="match status" value="1"/>
</dbReference>
<accession>A0AAE1FGJ2</accession>
<dbReference type="AlphaFoldDB" id="A0AAE1FGJ2"/>
<dbReference type="GO" id="GO:0005634">
    <property type="term" value="C:nucleus"/>
    <property type="evidence" value="ECO:0007669"/>
    <property type="project" value="TreeGrafter"/>
</dbReference>
<feature type="domain" description="BHLH" evidence="2">
    <location>
        <begin position="79"/>
        <end position="135"/>
    </location>
</feature>
<dbReference type="SMART" id="SM00353">
    <property type="entry name" value="HLH"/>
    <property type="match status" value="1"/>
</dbReference>
<feature type="region of interest" description="Disordered" evidence="1">
    <location>
        <begin position="1"/>
        <end position="74"/>
    </location>
</feature>
<evidence type="ECO:0000313" key="5">
    <source>
        <dbReference type="Proteomes" id="UP001286313"/>
    </source>
</evidence>
<dbReference type="GO" id="GO:0045944">
    <property type="term" value="P:positive regulation of transcription by RNA polymerase II"/>
    <property type="evidence" value="ECO:0007669"/>
    <property type="project" value="TreeGrafter"/>
</dbReference>
<dbReference type="CDD" id="cd11431">
    <property type="entry name" value="bHLH_TS_taxi_Dei"/>
    <property type="match status" value="1"/>
</dbReference>
<gene>
    <name evidence="4" type="ORF">Pcinc_013457</name>
    <name evidence="3" type="ORF">Pcinc_021160</name>
</gene>
<dbReference type="GO" id="GO:0009653">
    <property type="term" value="P:anatomical structure morphogenesis"/>
    <property type="evidence" value="ECO:0007669"/>
    <property type="project" value="TreeGrafter"/>
</dbReference>
<comment type="caution">
    <text evidence="3">The sequence shown here is derived from an EMBL/GenBank/DDBJ whole genome shotgun (WGS) entry which is preliminary data.</text>
</comment>
<proteinExistence type="predicted"/>
<dbReference type="SUPFAM" id="SSF47459">
    <property type="entry name" value="HLH, helix-loop-helix DNA-binding domain"/>
    <property type="match status" value="1"/>
</dbReference>
<feature type="compositionally biased region" description="Basic and acidic residues" evidence="1">
    <location>
        <begin position="1"/>
        <end position="14"/>
    </location>
</feature>
<dbReference type="Pfam" id="PF00010">
    <property type="entry name" value="HLH"/>
    <property type="match status" value="1"/>
</dbReference>
<name>A0AAE1FGJ2_PETCI</name>
<organism evidence="3 5">
    <name type="scientific">Petrolisthes cinctipes</name>
    <name type="common">Flat porcelain crab</name>
    <dbReference type="NCBI Taxonomy" id="88211"/>
    <lineage>
        <taxon>Eukaryota</taxon>
        <taxon>Metazoa</taxon>
        <taxon>Ecdysozoa</taxon>
        <taxon>Arthropoda</taxon>
        <taxon>Crustacea</taxon>
        <taxon>Multicrustacea</taxon>
        <taxon>Malacostraca</taxon>
        <taxon>Eumalacostraca</taxon>
        <taxon>Eucarida</taxon>
        <taxon>Decapoda</taxon>
        <taxon>Pleocyemata</taxon>
        <taxon>Anomura</taxon>
        <taxon>Galatheoidea</taxon>
        <taxon>Porcellanidae</taxon>
        <taxon>Petrolisthes</taxon>
    </lineage>
</organism>
<dbReference type="GO" id="GO:0003700">
    <property type="term" value="F:DNA-binding transcription factor activity"/>
    <property type="evidence" value="ECO:0007669"/>
    <property type="project" value="TreeGrafter"/>
</dbReference>
<dbReference type="InterPro" id="IPR050359">
    <property type="entry name" value="bHLH_transcription_factors"/>
</dbReference>
<dbReference type="InterPro" id="IPR036638">
    <property type="entry name" value="HLH_DNA-bd_sf"/>
</dbReference>
<evidence type="ECO:0000313" key="4">
    <source>
        <dbReference type="EMBL" id="KAK3882152.1"/>
    </source>
</evidence>
<sequence length="241" mass="26952">MAKSEQDVRGKEGSPVDTNNNTSNSNTSTRSDNIKDAGGCGGKYQLRPRALQARRRSDSEWDFQDSMRHKPRPLPLSRYRRKTANARERYRMRQINRAFESLRGVLPAWVCSRRAAADMTKITTLRLASAYIRSLQDVLDGAESQDNSWVLSSILADAGVTEDPSPQLSGQEDPLQDQRLCPDQDTELVTLLCNMSDAVVLQDNLESSYLTPMSETEAVALLLGSESSSPWQDHHHTQVKS</sequence>
<evidence type="ECO:0000313" key="3">
    <source>
        <dbReference type="EMBL" id="KAK3873869.1"/>
    </source>
</evidence>
<dbReference type="EMBL" id="JAWQEG010002175">
    <property type="protein sequence ID" value="KAK3873869.1"/>
    <property type="molecule type" value="Genomic_DNA"/>
</dbReference>
<feature type="compositionally biased region" description="Low complexity" evidence="1">
    <location>
        <begin position="17"/>
        <end position="31"/>
    </location>
</feature>
<dbReference type="InterPro" id="IPR011598">
    <property type="entry name" value="bHLH_dom"/>
</dbReference>
<dbReference type="GO" id="GO:0070888">
    <property type="term" value="F:E-box binding"/>
    <property type="evidence" value="ECO:0007669"/>
    <property type="project" value="TreeGrafter"/>
</dbReference>
<dbReference type="EMBL" id="JAWQEG010001125">
    <property type="protein sequence ID" value="KAK3882152.1"/>
    <property type="molecule type" value="Genomic_DNA"/>
</dbReference>
<evidence type="ECO:0000259" key="2">
    <source>
        <dbReference type="PROSITE" id="PS50888"/>
    </source>
</evidence>
<evidence type="ECO:0000256" key="1">
    <source>
        <dbReference type="SAM" id="MobiDB-lite"/>
    </source>
</evidence>
<keyword evidence="5" id="KW-1185">Reference proteome</keyword>
<dbReference type="PANTHER" id="PTHR19290">
    <property type="entry name" value="BASIC HELIX-LOOP-HELIX PROTEIN NEUROGENIN-RELATED"/>
    <property type="match status" value="1"/>
</dbReference>
<dbReference type="PANTHER" id="PTHR19290:SF147">
    <property type="entry name" value="HELIX-LOOP-HELIX PROTEIN DELILAH"/>
    <property type="match status" value="1"/>
</dbReference>
<dbReference type="GO" id="GO:0046983">
    <property type="term" value="F:protein dimerization activity"/>
    <property type="evidence" value="ECO:0007669"/>
    <property type="project" value="InterPro"/>
</dbReference>
<reference evidence="3" key="1">
    <citation type="submission" date="2023-10" db="EMBL/GenBank/DDBJ databases">
        <title>Genome assemblies of two species of porcelain crab, Petrolisthes cinctipes and Petrolisthes manimaculis (Anomura: Porcellanidae).</title>
        <authorList>
            <person name="Angst P."/>
        </authorList>
    </citation>
    <scope>NUCLEOTIDE SEQUENCE</scope>
    <source>
        <strain evidence="3">PB745_01</strain>
        <tissue evidence="3">Gill</tissue>
    </source>
</reference>
<dbReference type="Proteomes" id="UP001286313">
    <property type="component" value="Unassembled WGS sequence"/>
</dbReference>
<protein>
    <recommendedName>
        <fullName evidence="2">BHLH domain-containing protein</fullName>
    </recommendedName>
</protein>
<dbReference type="Gene3D" id="4.10.280.10">
    <property type="entry name" value="Helix-loop-helix DNA-binding domain"/>
    <property type="match status" value="1"/>
</dbReference>